<dbReference type="AlphaFoldDB" id="A0A2T2XI48"/>
<dbReference type="CDD" id="cd04301">
    <property type="entry name" value="NAT_SF"/>
    <property type="match status" value="1"/>
</dbReference>
<dbReference type="Proteomes" id="UP000242972">
    <property type="component" value="Unassembled WGS sequence"/>
</dbReference>
<dbReference type="Pfam" id="PF00583">
    <property type="entry name" value="Acetyltransf_1"/>
    <property type="match status" value="1"/>
</dbReference>
<evidence type="ECO:0000313" key="4">
    <source>
        <dbReference type="EMBL" id="PSR34181.1"/>
    </source>
</evidence>
<evidence type="ECO:0000259" key="3">
    <source>
        <dbReference type="PROSITE" id="PS51186"/>
    </source>
</evidence>
<dbReference type="SUPFAM" id="SSF55729">
    <property type="entry name" value="Acyl-CoA N-acyltransferases (Nat)"/>
    <property type="match status" value="1"/>
</dbReference>
<gene>
    <name evidence="4" type="ORF">C7B46_06425</name>
</gene>
<proteinExistence type="predicted"/>
<dbReference type="PANTHER" id="PTHR43877">
    <property type="entry name" value="AMINOALKYLPHOSPHONATE N-ACETYLTRANSFERASE-RELATED-RELATED"/>
    <property type="match status" value="1"/>
</dbReference>
<dbReference type="InterPro" id="IPR016181">
    <property type="entry name" value="Acyl_CoA_acyltransferase"/>
</dbReference>
<sequence length="150" mass="17164">MRIRPVKETDIHELAPLMLDYIVTFYQQPDPGPERVEGLVTHLLSHPDAGRQWVALDDDSRLIGFATLFFSWNTLTVRQVAILNDLFVVPEQRGHHVGESLFITILGYVESKGFSSLEWATASDNLTAQKLYYKMGGKVSPWVHFEKEFE</sequence>
<dbReference type="EMBL" id="PXYW01000011">
    <property type="protein sequence ID" value="PSR34181.1"/>
    <property type="molecule type" value="Genomic_DNA"/>
</dbReference>
<evidence type="ECO:0000256" key="2">
    <source>
        <dbReference type="ARBA" id="ARBA00023315"/>
    </source>
</evidence>
<keyword evidence="1 4" id="KW-0808">Transferase</keyword>
<keyword evidence="2" id="KW-0012">Acyltransferase</keyword>
<evidence type="ECO:0000256" key="1">
    <source>
        <dbReference type="ARBA" id="ARBA00022679"/>
    </source>
</evidence>
<feature type="domain" description="N-acetyltransferase" evidence="3">
    <location>
        <begin position="1"/>
        <end position="150"/>
    </location>
</feature>
<dbReference type="PANTHER" id="PTHR43877:SF2">
    <property type="entry name" value="AMINOALKYLPHOSPHONATE N-ACETYLTRANSFERASE-RELATED"/>
    <property type="match status" value="1"/>
</dbReference>
<accession>A0A2T2XI48</accession>
<dbReference type="InterPro" id="IPR000182">
    <property type="entry name" value="GNAT_dom"/>
</dbReference>
<dbReference type="InterPro" id="IPR050832">
    <property type="entry name" value="Bact_Acetyltransf"/>
</dbReference>
<dbReference type="GO" id="GO:0016747">
    <property type="term" value="F:acyltransferase activity, transferring groups other than amino-acyl groups"/>
    <property type="evidence" value="ECO:0007669"/>
    <property type="project" value="InterPro"/>
</dbReference>
<dbReference type="Gene3D" id="3.40.630.30">
    <property type="match status" value="1"/>
</dbReference>
<comment type="caution">
    <text evidence="4">The sequence shown here is derived from an EMBL/GenBank/DDBJ whole genome shotgun (WGS) entry which is preliminary data.</text>
</comment>
<dbReference type="PROSITE" id="PS51186">
    <property type="entry name" value="GNAT"/>
    <property type="match status" value="1"/>
</dbReference>
<reference evidence="4 5" key="1">
    <citation type="journal article" date="2014" name="BMC Genomics">
        <title>Comparison of environmental and isolate Sulfobacillus genomes reveals diverse carbon, sulfur, nitrogen, and hydrogen metabolisms.</title>
        <authorList>
            <person name="Justice N.B."/>
            <person name="Norman A."/>
            <person name="Brown C.T."/>
            <person name="Singh A."/>
            <person name="Thomas B.C."/>
            <person name="Banfield J.F."/>
        </authorList>
    </citation>
    <scope>NUCLEOTIDE SEQUENCE [LARGE SCALE GENOMIC DNA]</scope>
    <source>
        <strain evidence="4">AMDSBA4</strain>
    </source>
</reference>
<name>A0A2T2XI48_9FIRM</name>
<organism evidence="4 5">
    <name type="scientific">Sulfobacillus benefaciens</name>
    <dbReference type="NCBI Taxonomy" id="453960"/>
    <lineage>
        <taxon>Bacteria</taxon>
        <taxon>Bacillati</taxon>
        <taxon>Bacillota</taxon>
        <taxon>Clostridia</taxon>
        <taxon>Eubacteriales</taxon>
        <taxon>Clostridiales Family XVII. Incertae Sedis</taxon>
        <taxon>Sulfobacillus</taxon>
    </lineage>
</organism>
<evidence type="ECO:0000313" key="5">
    <source>
        <dbReference type="Proteomes" id="UP000242972"/>
    </source>
</evidence>
<protein>
    <submittedName>
        <fullName evidence="4">GNAT family N-acetyltransferase</fullName>
    </submittedName>
</protein>